<dbReference type="AlphaFoldDB" id="T1DI84"/>
<accession>T1DI84</accession>
<reference evidence="2" key="1">
    <citation type="submission" date="2013-07" db="EMBL/GenBank/DDBJ databases">
        <title>Transcriptome sequencing and developmental regulation of gene expression in Anopheles aquasalis.</title>
        <authorList>
            <consortium name="Brazilian Malaria Network (MCT/CNPq/MS/SCTIE/DECIT/PRONEX 555648/2009-5) and Research Network on Bioactive Molecules from Arthropod Vectors (NAP-MOBIARVE"/>
            <consortium name="University of Sao Paulo)"/>
            <person name="Marinotti O."/>
            <person name="Ribeiro J.M.C."/>
            <person name="Costa-da-Silva A.L."/>
            <person name="Silva M.C.P."/>
            <person name="Lopes A.R."/>
            <person name="Barros M.S."/>
            <person name="Sa-Nunes A."/>
            <person name="Konjin B.B."/>
            <person name="Carvalho E."/>
            <person name="Suesdek L."/>
            <person name="Silva-Neto M.A.C."/>
            <person name="Capurro M.L."/>
        </authorList>
    </citation>
    <scope>NUCLEOTIDE SEQUENCE</scope>
    <source>
        <tissue evidence="2">Whole body</tissue>
    </source>
</reference>
<feature type="region of interest" description="Disordered" evidence="1">
    <location>
        <begin position="297"/>
        <end position="332"/>
    </location>
</feature>
<feature type="region of interest" description="Disordered" evidence="1">
    <location>
        <begin position="215"/>
        <end position="279"/>
    </location>
</feature>
<proteinExistence type="evidence at transcript level"/>
<dbReference type="EMBL" id="GAMD01002011">
    <property type="protein sequence ID" value="JAA99579.1"/>
    <property type="molecule type" value="mRNA"/>
</dbReference>
<dbReference type="VEuPathDB" id="VectorBase:AAQUA_000466"/>
<feature type="non-terminal residue" evidence="2">
    <location>
        <position position="1"/>
    </location>
</feature>
<feature type="compositionally biased region" description="Low complexity" evidence="1">
    <location>
        <begin position="224"/>
        <end position="252"/>
    </location>
</feature>
<evidence type="ECO:0000256" key="1">
    <source>
        <dbReference type="SAM" id="MobiDB-lite"/>
    </source>
</evidence>
<evidence type="ECO:0000313" key="2">
    <source>
        <dbReference type="EMBL" id="JAA99579.1"/>
    </source>
</evidence>
<feature type="compositionally biased region" description="Gly residues" evidence="1">
    <location>
        <begin position="253"/>
        <end position="267"/>
    </location>
</feature>
<sequence length="497" mass="49480">QPSVISSGPRKDIDGSNTKGSAVTAGAVVGGASRAPEIPEVLARGGGVSAGRGAEVAVGDSRRIIGEGRGGGNIVAVGARVAEEVRTTGTTSWLNSNCITSSNSSSSSSGSIQRVSPPKTAGFIGNGRRAEGGVVGNSLQQQLVEAHARGTEESVCGDGGGGGGGGAGLGASTSGVGEIGRGAAVVEGGGEIFAAAGAYSVGAVGSGRRPFVDASGTKLAPNFGRTNSNSSSGDSNAESTSTSSSRSVVGIRGRSGGGGSGGGGGAGSSASSNSSSNNASASAHGIVASVVAAGTGGHSSSGGSDYGGSGRGELASLTEDEGGSSGSGGSGKRILAVNRNIDDLLFGSDLDSLINDNIIYGFKSLKVSRAQSQDQLDYQQQQQQQQQLLQQQQQQSLPFSYQQYQASVLHLPALQQQQQQSQHLLLTQQQQSQQHGPASGNSASLGYQPYQLQPTLQQQQQSHISHWVDTDIIASSSSSSGGGATNSSKMLADKAKQ</sequence>
<feature type="compositionally biased region" description="Low complexity" evidence="1">
    <location>
        <begin position="425"/>
        <end position="435"/>
    </location>
</feature>
<protein>
    <submittedName>
        <fullName evidence="2">Putative lysozyme-like protein</fullName>
    </submittedName>
</protein>
<feature type="non-terminal residue" evidence="2">
    <location>
        <position position="497"/>
    </location>
</feature>
<feature type="region of interest" description="Disordered" evidence="1">
    <location>
        <begin position="95"/>
        <end position="120"/>
    </location>
</feature>
<organism evidence="2">
    <name type="scientific">Anopheles aquasalis</name>
    <name type="common">Malaria mosquito</name>
    <dbReference type="NCBI Taxonomy" id="42839"/>
    <lineage>
        <taxon>Eukaryota</taxon>
        <taxon>Metazoa</taxon>
        <taxon>Ecdysozoa</taxon>
        <taxon>Arthropoda</taxon>
        <taxon>Hexapoda</taxon>
        <taxon>Insecta</taxon>
        <taxon>Pterygota</taxon>
        <taxon>Neoptera</taxon>
        <taxon>Endopterygota</taxon>
        <taxon>Diptera</taxon>
        <taxon>Nematocera</taxon>
        <taxon>Culicoidea</taxon>
        <taxon>Culicidae</taxon>
        <taxon>Anophelinae</taxon>
        <taxon>Anopheles</taxon>
    </lineage>
</organism>
<name>T1DI84_ANOAQ</name>
<feature type="compositionally biased region" description="Low complexity" evidence="1">
    <location>
        <begin position="268"/>
        <end position="279"/>
    </location>
</feature>
<feature type="region of interest" description="Disordered" evidence="1">
    <location>
        <begin position="425"/>
        <end position="447"/>
    </location>
</feature>
<feature type="compositionally biased region" description="Gly residues" evidence="1">
    <location>
        <begin position="297"/>
        <end position="311"/>
    </location>
</feature>
<feature type="region of interest" description="Disordered" evidence="1">
    <location>
        <begin position="473"/>
        <end position="497"/>
    </location>
</feature>
<feature type="compositionally biased region" description="Low complexity" evidence="1">
    <location>
        <begin position="95"/>
        <end position="111"/>
    </location>
</feature>
<feature type="region of interest" description="Disordered" evidence="1">
    <location>
        <begin position="1"/>
        <end position="22"/>
    </location>
</feature>